<evidence type="ECO:0000313" key="1">
    <source>
        <dbReference type="EMBL" id="GAA2099746.1"/>
    </source>
</evidence>
<evidence type="ECO:0008006" key="3">
    <source>
        <dbReference type="Google" id="ProtNLM"/>
    </source>
</evidence>
<dbReference type="EMBL" id="BAAANS010000019">
    <property type="protein sequence ID" value="GAA2099746.1"/>
    <property type="molecule type" value="Genomic_DNA"/>
</dbReference>
<dbReference type="Proteomes" id="UP001500897">
    <property type="component" value="Unassembled WGS sequence"/>
</dbReference>
<proteinExistence type="predicted"/>
<reference evidence="1 2" key="1">
    <citation type="journal article" date="2019" name="Int. J. Syst. Evol. Microbiol.">
        <title>The Global Catalogue of Microorganisms (GCM) 10K type strain sequencing project: providing services to taxonomists for standard genome sequencing and annotation.</title>
        <authorList>
            <consortium name="The Broad Institute Genomics Platform"/>
            <consortium name="The Broad Institute Genome Sequencing Center for Infectious Disease"/>
            <person name="Wu L."/>
            <person name="Ma J."/>
        </authorList>
    </citation>
    <scope>NUCLEOTIDE SEQUENCE [LARGE SCALE GENOMIC DNA]</scope>
    <source>
        <strain evidence="1 2">JCM 14559</strain>
    </source>
</reference>
<protein>
    <recommendedName>
        <fullName evidence="3">Regulator of Ras-like GTPase activity (Roadblock/LC7/MglB family)</fullName>
    </recommendedName>
</protein>
<keyword evidence="2" id="KW-1185">Reference proteome</keyword>
<gene>
    <name evidence="1" type="ORF">GCM10009759_31890</name>
</gene>
<comment type="caution">
    <text evidence="1">The sequence shown here is derived from an EMBL/GenBank/DDBJ whole genome shotgun (WGS) entry which is preliminary data.</text>
</comment>
<accession>A0ABN2WVR3</accession>
<name>A0ABN2WVR3_9ACTN</name>
<evidence type="ECO:0000313" key="2">
    <source>
        <dbReference type="Proteomes" id="UP001500897"/>
    </source>
</evidence>
<dbReference type="RefSeq" id="WP_344552773.1">
    <property type="nucleotide sequence ID" value="NZ_BAAANS010000019.1"/>
</dbReference>
<sequence>MPGIEECLAEAMGIGGALGVSLVDWTNGLAIGTAGLGPDGDHEVGAADATELARAVTQTPSFADPDTGAPPAEDVIVTSGGNYHLLRFIPASFDANVFLYLRLDRDLANLAMARLRLAAIADRLVLS</sequence>
<organism evidence="1 2">
    <name type="scientific">Kitasatospora saccharophila</name>
    <dbReference type="NCBI Taxonomy" id="407973"/>
    <lineage>
        <taxon>Bacteria</taxon>
        <taxon>Bacillati</taxon>
        <taxon>Actinomycetota</taxon>
        <taxon>Actinomycetes</taxon>
        <taxon>Kitasatosporales</taxon>
        <taxon>Streptomycetaceae</taxon>
        <taxon>Kitasatospora</taxon>
    </lineage>
</organism>